<feature type="region of interest" description="Disordered" evidence="1">
    <location>
        <begin position="51"/>
        <end position="70"/>
    </location>
</feature>
<dbReference type="Proteomes" id="UP000192343">
    <property type="component" value="Unassembled WGS sequence"/>
</dbReference>
<gene>
    <name evidence="3" type="ORF">B4O97_04045</name>
</gene>
<evidence type="ECO:0000313" key="4">
    <source>
        <dbReference type="Proteomes" id="UP000192343"/>
    </source>
</evidence>
<dbReference type="SUPFAM" id="SSF52540">
    <property type="entry name" value="P-loop containing nucleoside triphosphate hydrolases"/>
    <property type="match status" value="1"/>
</dbReference>
<dbReference type="PROSITE" id="PS51194">
    <property type="entry name" value="HELICASE_CTER"/>
    <property type="match status" value="1"/>
</dbReference>
<protein>
    <recommendedName>
        <fullName evidence="2">Helicase C-terminal domain-containing protein</fullName>
    </recommendedName>
</protein>
<feature type="domain" description="Helicase C-terminal" evidence="2">
    <location>
        <begin position="868"/>
        <end position="1036"/>
    </location>
</feature>
<dbReference type="RefSeq" id="WP_083048578.1">
    <property type="nucleotide sequence ID" value="NZ_MWQY01000003.1"/>
</dbReference>
<proteinExistence type="predicted"/>
<dbReference type="OrthoDB" id="713315at2"/>
<accession>A0A1Y1S1M1</accession>
<dbReference type="Gene3D" id="3.40.50.300">
    <property type="entry name" value="P-loop containing nucleotide triphosphate hydrolases"/>
    <property type="match status" value="1"/>
</dbReference>
<dbReference type="AlphaFoldDB" id="A0A1Y1S1M1"/>
<dbReference type="CDD" id="cd18785">
    <property type="entry name" value="SF2_C"/>
    <property type="match status" value="1"/>
</dbReference>
<dbReference type="STRING" id="1963862.B4O97_04045"/>
<keyword evidence="4" id="KW-1185">Reference proteome</keyword>
<evidence type="ECO:0000313" key="3">
    <source>
        <dbReference type="EMBL" id="ORC37371.1"/>
    </source>
</evidence>
<dbReference type="EMBL" id="MWQY01000003">
    <property type="protein sequence ID" value="ORC37371.1"/>
    <property type="molecule type" value="Genomic_DNA"/>
</dbReference>
<dbReference type="Pfam" id="PF00271">
    <property type="entry name" value="Helicase_C"/>
    <property type="match status" value="1"/>
</dbReference>
<evidence type="ECO:0000259" key="2">
    <source>
        <dbReference type="PROSITE" id="PS51194"/>
    </source>
</evidence>
<organism evidence="3 4">
    <name type="scientific">Marispirochaeta aestuarii</name>
    <dbReference type="NCBI Taxonomy" id="1963862"/>
    <lineage>
        <taxon>Bacteria</taxon>
        <taxon>Pseudomonadati</taxon>
        <taxon>Spirochaetota</taxon>
        <taxon>Spirochaetia</taxon>
        <taxon>Spirochaetales</taxon>
        <taxon>Spirochaetaceae</taxon>
        <taxon>Marispirochaeta</taxon>
    </lineage>
</organism>
<name>A0A1Y1S1M1_9SPIO</name>
<dbReference type="InterPro" id="IPR001650">
    <property type="entry name" value="Helicase_C-like"/>
</dbReference>
<dbReference type="InterPro" id="IPR027417">
    <property type="entry name" value="P-loop_NTPase"/>
</dbReference>
<sequence>MSISDDEYNAFSINLARRFAERAQGSDQTASRLVGQFPRDTVLCGFLTPASRMANQPEPSPKSSILGPISAGNDLDSLAEDLPQDSAYEQSSLGLQWKMPHEACEMAGAMVIDFSASIYVRRLPTLEEQSGLGAWRREYSSSKSVDESVGSNDTGIKTSEIVPVWTREDVTGLIAPEINIRDLCQRKKITMDLSQSFRRYLDSISPRDLYPGVTQFQVSQENVKSNEKYRSWLSSLGMASLRNFWSPVLDVRIVPIPTEPECVRVVLRVINRTEVPGRGEGDFLDPNLYRVRLSVVLPASAHRFSVFRELPKSFRYDRRMAGIGINCHVRHDAQNGNVILSTDATPIEYVYRLEPREIPDGAPTFDSMRSDPIHTLQSILTAMKSYDRIEWRDTLSGLMGKELTDASEARKRFRDEIQRFSRGIKLLADDSFDHVLRAFVLMNEAMEAAADGRYDRWRLFQIVFIVSQIPGLASREYEEIREEHDDDVDILWFAAGGGKTEAFLGLLIWQAFFDRLRGKRIGVTAFVRFPLRLLTFQQLQRLGSALGSAELIRHRERLGGARFSMGYFVGSGTTPNRIDDDAHRRFVTNGPDDKLRRVFACPFCGCDTVLSYDASNRIVEHRCTSDSCPGGQNRLPIYVVDQDVYRFVPTVIVSTVDKLAQFGQNQRFAELFGRFDLVCPTHGTSFLDSNRICSAAVAYAAGETPESCGTATNRIHYGPFKDPAPSLLIQDEMHLLSEELGTFDSHYETAVMNLAYTLGSRPWKIVAATATIERYKTHAWHLYLRQSRQFPGPGPSAYESFYYAQNRAKLGRVFVGVLGVGRKHTPAVTRTLSLLYEELQLARHLADTDTAAMADRYGLGDLSKDDYKLLVFYYELVLSYVLTRKGSDQVAEAIESRVKRELQRLAPEHGDLLVTTFNGGISESEMSRIVHAIRTADPLGDPAKRTRGIVTTNVIGHGVDVDRFNIIVFAGFPRLVAEYIQASARVGRTVPGISLFVATPQSERDRSVFDRFCKFHEYLDRLVDPSAIIRWPEPALRRTSAGILAGYLMAIAPRHIRRRIVSVADVQDLQGSENAEALEVSEIIAWMNSAYGTDLAPSRRYREQLEVVVQNHYSSIVNQERVHGRRSVNLNSHLSSMRSLRDSDDPGFIIIWDSADKKLIQRLSRGQ</sequence>
<dbReference type="SMART" id="SM00490">
    <property type="entry name" value="HELICc"/>
    <property type="match status" value="1"/>
</dbReference>
<reference evidence="3 4" key="1">
    <citation type="submission" date="2017-03" db="EMBL/GenBank/DDBJ databases">
        <title>Draft Genome sequence of Marispirochaeta sp. strain JC444.</title>
        <authorList>
            <person name="Shivani Y."/>
            <person name="Subhash Y."/>
            <person name="Sasikala C."/>
            <person name="Ramana C."/>
        </authorList>
    </citation>
    <scope>NUCLEOTIDE SEQUENCE [LARGE SCALE GENOMIC DNA]</scope>
    <source>
        <strain evidence="3 4">JC444</strain>
    </source>
</reference>
<comment type="caution">
    <text evidence="3">The sequence shown here is derived from an EMBL/GenBank/DDBJ whole genome shotgun (WGS) entry which is preliminary data.</text>
</comment>
<evidence type="ECO:0000256" key="1">
    <source>
        <dbReference type="SAM" id="MobiDB-lite"/>
    </source>
</evidence>